<proteinExistence type="predicted"/>
<dbReference type="GO" id="GO:0005886">
    <property type="term" value="C:plasma membrane"/>
    <property type="evidence" value="ECO:0007669"/>
    <property type="project" value="InterPro"/>
</dbReference>
<dbReference type="GO" id="GO:0046872">
    <property type="term" value="F:metal ion binding"/>
    <property type="evidence" value="ECO:0007669"/>
    <property type="project" value="UniProtKB-KW"/>
</dbReference>
<dbReference type="GO" id="GO:0017004">
    <property type="term" value="P:cytochrome complex assembly"/>
    <property type="evidence" value="ECO:0007669"/>
    <property type="project" value="UniProtKB-KW"/>
</dbReference>
<dbReference type="SUPFAM" id="SSF82093">
    <property type="entry name" value="Heme chaperone CcmE"/>
    <property type="match status" value="1"/>
</dbReference>
<evidence type="ECO:0000256" key="2">
    <source>
        <dbReference type="ARBA" id="ARBA00022617"/>
    </source>
</evidence>
<evidence type="ECO:0000256" key="9">
    <source>
        <dbReference type="ARBA" id="ARBA00023136"/>
    </source>
</evidence>
<feature type="binding site" description="covalent" evidence="10">
    <location>
        <position position="132"/>
    </location>
    <ligand>
        <name>heme</name>
        <dbReference type="ChEBI" id="CHEBI:30413"/>
    </ligand>
</feature>
<comment type="subcellular location">
    <subcellularLocation>
        <location evidence="1">Membrane</location>
    </subcellularLocation>
</comment>
<evidence type="ECO:0000313" key="13">
    <source>
        <dbReference type="Proteomes" id="UP000315677"/>
    </source>
</evidence>
<dbReference type="Pfam" id="PF03100">
    <property type="entry name" value="CcmE"/>
    <property type="match status" value="1"/>
</dbReference>
<dbReference type="InterPro" id="IPR012340">
    <property type="entry name" value="NA-bd_OB-fold"/>
</dbReference>
<dbReference type="PANTHER" id="PTHR34128">
    <property type="entry name" value="CYTOCHROME C-TYPE BIOGENESIS PROTEIN CCME HOMOLOG, MITOCHONDRIAL"/>
    <property type="match status" value="1"/>
</dbReference>
<keyword evidence="5" id="KW-0201">Cytochrome c-type biogenesis</keyword>
<name>A0A543DKM3_9PSEU</name>
<keyword evidence="8 10" id="KW-0408">Iron</keyword>
<evidence type="ECO:0000256" key="11">
    <source>
        <dbReference type="SAM" id="Phobius"/>
    </source>
</evidence>
<evidence type="ECO:0000256" key="7">
    <source>
        <dbReference type="ARBA" id="ARBA00022989"/>
    </source>
</evidence>
<gene>
    <name evidence="12" type="ORF">FB558_5652</name>
</gene>
<keyword evidence="4 10" id="KW-0479">Metal-binding</keyword>
<feature type="transmembrane region" description="Helical" evidence="11">
    <location>
        <begin position="12"/>
        <end position="32"/>
    </location>
</feature>
<dbReference type="Gene3D" id="2.40.50.140">
    <property type="entry name" value="Nucleic acid-binding proteins"/>
    <property type="match status" value="1"/>
</dbReference>
<evidence type="ECO:0000256" key="1">
    <source>
        <dbReference type="ARBA" id="ARBA00004370"/>
    </source>
</evidence>
<dbReference type="AlphaFoldDB" id="A0A543DKM3"/>
<evidence type="ECO:0000256" key="5">
    <source>
        <dbReference type="ARBA" id="ARBA00022748"/>
    </source>
</evidence>
<keyword evidence="6" id="KW-0735">Signal-anchor</keyword>
<evidence type="ECO:0000256" key="10">
    <source>
        <dbReference type="PIRSR" id="PIRSR604329-50"/>
    </source>
</evidence>
<dbReference type="RefSeq" id="WP_246106782.1">
    <property type="nucleotide sequence ID" value="NZ_VFPA01000003.1"/>
</dbReference>
<sequence length="144" mass="15445">MSQATPRTLTRYRMLAAAVLGVVAVLVGLLTFGNLNRNLVYYLEPAEAVTQRVEYADGRRFQLGGLVEEGTVTPTADGVRFVVTSASGHGGTTIPVEHRGAPAQLFGGGIGVVLEGSWRGSEFVSDTMKVKHDENYRPPEDEAP</sequence>
<dbReference type="InterPro" id="IPR004329">
    <property type="entry name" value="CcmE"/>
</dbReference>
<dbReference type="GO" id="GO:0017003">
    <property type="term" value="P:protein-heme linkage"/>
    <property type="evidence" value="ECO:0007669"/>
    <property type="project" value="InterPro"/>
</dbReference>
<evidence type="ECO:0000256" key="3">
    <source>
        <dbReference type="ARBA" id="ARBA00022692"/>
    </source>
</evidence>
<dbReference type="Proteomes" id="UP000315677">
    <property type="component" value="Unassembled WGS sequence"/>
</dbReference>
<keyword evidence="13" id="KW-1185">Reference proteome</keyword>
<dbReference type="EMBL" id="VFPA01000003">
    <property type="protein sequence ID" value="TQM09878.1"/>
    <property type="molecule type" value="Genomic_DNA"/>
</dbReference>
<accession>A0A543DKM3</accession>
<protein>
    <submittedName>
        <fullName evidence="12">Cytochrome c-type biogenesis protein CcmE</fullName>
    </submittedName>
</protein>
<evidence type="ECO:0000256" key="4">
    <source>
        <dbReference type="ARBA" id="ARBA00022723"/>
    </source>
</evidence>
<reference evidence="12 13" key="1">
    <citation type="submission" date="2019-06" db="EMBL/GenBank/DDBJ databases">
        <title>Sequencing the genomes of 1000 actinobacteria strains.</title>
        <authorList>
            <person name="Klenk H.-P."/>
        </authorList>
    </citation>
    <scope>NUCLEOTIDE SEQUENCE [LARGE SCALE GENOMIC DNA]</scope>
    <source>
        <strain evidence="12 13">DSM 45301</strain>
    </source>
</reference>
<dbReference type="PANTHER" id="PTHR34128:SF2">
    <property type="entry name" value="CYTOCHROME C-TYPE BIOGENESIS PROTEIN CCME HOMOLOG, MITOCHONDRIAL"/>
    <property type="match status" value="1"/>
</dbReference>
<comment type="caution">
    <text evidence="12">The sequence shown here is derived from an EMBL/GenBank/DDBJ whole genome shotgun (WGS) entry which is preliminary data.</text>
</comment>
<keyword evidence="3 11" id="KW-0812">Transmembrane</keyword>
<dbReference type="InterPro" id="IPR036127">
    <property type="entry name" value="CcmE-like_sf"/>
</dbReference>
<evidence type="ECO:0000256" key="6">
    <source>
        <dbReference type="ARBA" id="ARBA00022968"/>
    </source>
</evidence>
<evidence type="ECO:0000256" key="8">
    <source>
        <dbReference type="ARBA" id="ARBA00023004"/>
    </source>
</evidence>
<keyword evidence="9 11" id="KW-0472">Membrane</keyword>
<evidence type="ECO:0000313" key="12">
    <source>
        <dbReference type="EMBL" id="TQM09878.1"/>
    </source>
</evidence>
<organism evidence="12 13">
    <name type="scientific">Pseudonocardia kunmingensis</name>
    <dbReference type="NCBI Taxonomy" id="630975"/>
    <lineage>
        <taxon>Bacteria</taxon>
        <taxon>Bacillati</taxon>
        <taxon>Actinomycetota</taxon>
        <taxon>Actinomycetes</taxon>
        <taxon>Pseudonocardiales</taxon>
        <taxon>Pseudonocardiaceae</taxon>
        <taxon>Pseudonocardia</taxon>
    </lineage>
</organism>
<dbReference type="GO" id="GO:0020037">
    <property type="term" value="F:heme binding"/>
    <property type="evidence" value="ECO:0007669"/>
    <property type="project" value="InterPro"/>
</dbReference>
<keyword evidence="7 11" id="KW-1133">Transmembrane helix</keyword>
<keyword evidence="2 10" id="KW-0349">Heme</keyword>
<feature type="binding site" description="axial binding residue" evidence="10">
    <location>
        <position position="136"/>
    </location>
    <ligand>
        <name>heme</name>
        <dbReference type="ChEBI" id="CHEBI:30413"/>
    </ligand>
    <ligandPart>
        <name>Fe</name>
        <dbReference type="ChEBI" id="CHEBI:18248"/>
    </ligandPart>
</feature>